<keyword evidence="2" id="KW-1185">Reference proteome</keyword>
<accession>A0ABP1S9T5</accession>
<evidence type="ECO:0000313" key="1">
    <source>
        <dbReference type="EMBL" id="CAL8148093.1"/>
    </source>
</evidence>
<dbReference type="Proteomes" id="UP001642540">
    <property type="component" value="Unassembled WGS sequence"/>
</dbReference>
<evidence type="ECO:0000313" key="2">
    <source>
        <dbReference type="Proteomes" id="UP001642540"/>
    </source>
</evidence>
<protein>
    <recommendedName>
        <fullName evidence="3">Prohormone-1</fullName>
    </recommendedName>
</protein>
<comment type="caution">
    <text evidence="1">The sequence shown here is derived from an EMBL/GenBank/DDBJ whole genome shotgun (WGS) entry which is preliminary data.</text>
</comment>
<reference evidence="1 2" key="1">
    <citation type="submission" date="2024-08" db="EMBL/GenBank/DDBJ databases">
        <authorList>
            <person name="Cucini C."/>
            <person name="Frati F."/>
        </authorList>
    </citation>
    <scope>NUCLEOTIDE SEQUENCE [LARGE SCALE GENOMIC DNA]</scope>
</reference>
<gene>
    <name evidence="1" type="ORF">ODALV1_LOCUS31321</name>
</gene>
<organism evidence="1 2">
    <name type="scientific">Orchesella dallaii</name>
    <dbReference type="NCBI Taxonomy" id="48710"/>
    <lineage>
        <taxon>Eukaryota</taxon>
        <taxon>Metazoa</taxon>
        <taxon>Ecdysozoa</taxon>
        <taxon>Arthropoda</taxon>
        <taxon>Hexapoda</taxon>
        <taxon>Collembola</taxon>
        <taxon>Entomobryomorpha</taxon>
        <taxon>Entomobryoidea</taxon>
        <taxon>Orchesellidae</taxon>
        <taxon>Orchesellinae</taxon>
        <taxon>Orchesella</taxon>
    </lineage>
</organism>
<proteinExistence type="predicted"/>
<evidence type="ECO:0008006" key="3">
    <source>
        <dbReference type="Google" id="ProtNLM"/>
    </source>
</evidence>
<dbReference type="EMBL" id="CAXLJM020000166">
    <property type="protein sequence ID" value="CAL8148093.1"/>
    <property type="molecule type" value="Genomic_DNA"/>
</dbReference>
<name>A0ABP1S9T5_9HEXA</name>
<sequence length="145" mass="16082">MQGNMSKSTSTTSWTMGKVIALAVPLILLAVNTSFAAPANSNEDQIGFAPVARQVFRSQGNPTLADYNLVSVVPDSGIPSENVDNQQNVEALLKYLFERNSYITNRLRSYPMMDSARNELARKRSSYSRSRYCAFNAVSCFGRKK</sequence>